<dbReference type="InterPro" id="IPR036388">
    <property type="entry name" value="WH-like_DNA-bd_sf"/>
</dbReference>
<dbReference type="InterPro" id="IPR036390">
    <property type="entry name" value="WH_DNA-bd_sf"/>
</dbReference>
<dbReference type="Gene3D" id="1.10.10.10">
    <property type="entry name" value="Winged helix-like DNA-binding domain superfamily/Winged helix DNA-binding domain"/>
    <property type="match status" value="1"/>
</dbReference>
<dbReference type="InterPro" id="IPR001034">
    <property type="entry name" value="DeoR_HTH"/>
</dbReference>
<gene>
    <name evidence="4" type="ORF">ACFPQ9_22295</name>
</gene>
<accession>A0ABW0CMU6</accession>
<keyword evidence="1" id="KW-0805">Transcription regulation</keyword>
<dbReference type="Pfam" id="PF13280">
    <property type="entry name" value="WYL"/>
    <property type="match status" value="1"/>
</dbReference>
<evidence type="ECO:0000256" key="1">
    <source>
        <dbReference type="ARBA" id="ARBA00023015"/>
    </source>
</evidence>
<dbReference type="PANTHER" id="PTHR34580:SF1">
    <property type="entry name" value="PROTEIN PAFC"/>
    <property type="match status" value="1"/>
</dbReference>
<organism evidence="4 5">
    <name type="scientific">Streptomyces coerulescens</name>
    <dbReference type="NCBI Taxonomy" id="29304"/>
    <lineage>
        <taxon>Bacteria</taxon>
        <taxon>Bacillati</taxon>
        <taxon>Actinomycetota</taxon>
        <taxon>Actinomycetes</taxon>
        <taxon>Kitasatosporales</taxon>
        <taxon>Streptomycetaceae</taxon>
        <taxon>Streptomyces</taxon>
    </lineage>
</organism>
<name>A0ABW0CMU6_STRCD</name>
<keyword evidence="5" id="KW-1185">Reference proteome</keyword>
<comment type="caution">
    <text evidence="4">The sequence shown here is derived from an EMBL/GenBank/DDBJ whole genome shotgun (WGS) entry which is preliminary data.</text>
</comment>
<proteinExistence type="predicted"/>
<dbReference type="Proteomes" id="UP001596263">
    <property type="component" value="Unassembled WGS sequence"/>
</dbReference>
<dbReference type="RefSeq" id="WP_380855833.1">
    <property type="nucleotide sequence ID" value="NZ_JBHSKM010000016.1"/>
</dbReference>
<dbReference type="Pfam" id="PF25583">
    <property type="entry name" value="WCX"/>
    <property type="match status" value="1"/>
</dbReference>
<evidence type="ECO:0000313" key="4">
    <source>
        <dbReference type="EMBL" id="MFC5216577.1"/>
    </source>
</evidence>
<keyword evidence="2" id="KW-0804">Transcription</keyword>
<evidence type="ECO:0000313" key="5">
    <source>
        <dbReference type="Proteomes" id="UP001596263"/>
    </source>
</evidence>
<dbReference type="InterPro" id="IPR028349">
    <property type="entry name" value="PafC-like"/>
</dbReference>
<feature type="domain" description="HTH deoR-type" evidence="3">
    <location>
        <begin position="2"/>
        <end position="61"/>
    </location>
</feature>
<protein>
    <submittedName>
        <fullName evidence="4">Helix-turn-helix transcriptional regulator</fullName>
    </submittedName>
</protein>
<dbReference type="EMBL" id="JBHSKM010000016">
    <property type="protein sequence ID" value="MFC5216577.1"/>
    <property type="molecule type" value="Genomic_DNA"/>
</dbReference>
<evidence type="ECO:0000256" key="2">
    <source>
        <dbReference type="ARBA" id="ARBA00023163"/>
    </source>
</evidence>
<dbReference type="PIRSF" id="PIRSF016838">
    <property type="entry name" value="PafC"/>
    <property type="match status" value="1"/>
</dbReference>
<evidence type="ECO:0000259" key="3">
    <source>
        <dbReference type="PROSITE" id="PS51000"/>
    </source>
</evidence>
<dbReference type="SUPFAM" id="SSF46785">
    <property type="entry name" value="Winged helix' DNA-binding domain"/>
    <property type="match status" value="1"/>
</dbReference>
<reference evidence="5" key="1">
    <citation type="journal article" date="2019" name="Int. J. Syst. Evol. Microbiol.">
        <title>The Global Catalogue of Microorganisms (GCM) 10K type strain sequencing project: providing services to taxonomists for standard genome sequencing and annotation.</title>
        <authorList>
            <consortium name="The Broad Institute Genomics Platform"/>
            <consortium name="The Broad Institute Genome Sequencing Center for Infectious Disease"/>
            <person name="Wu L."/>
            <person name="Ma J."/>
        </authorList>
    </citation>
    <scope>NUCLEOTIDE SEQUENCE [LARGE SCALE GENOMIC DNA]</scope>
    <source>
        <strain evidence="5">KCTC 42586</strain>
    </source>
</reference>
<dbReference type="Pfam" id="PF08279">
    <property type="entry name" value="HTH_11"/>
    <property type="match status" value="1"/>
</dbReference>
<dbReference type="PANTHER" id="PTHR34580">
    <property type="match status" value="1"/>
</dbReference>
<dbReference type="InterPro" id="IPR026881">
    <property type="entry name" value="WYL_dom"/>
</dbReference>
<dbReference type="PROSITE" id="PS52050">
    <property type="entry name" value="WYL"/>
    <property type="match status" value="1"/>
</dbReference>
<dbReference type="InterPro" id="IPR057727">
    <property type="entry name" value="WCX_dom"/>
</dbReference>
<sequence>MRADRLVSLVLLLRQRGRLTANTLARELEVSTRTVLRDIEVLSAAGVPIYAERGRHGGFALLPGFRTELTGLNHDETLALLTARSGRGEQVFGLRPALASAIRKVVDALPEGHLASASDAAQRFLVDPETDLLARRLVTEEVPDTAMIEVRRAVLAGHKLRIHYAATGRAPRWRTVDPIGLVTVRDRGYLLATRSGEDRTYRLSRVLAAEELPEAAQRPDRVDLDRIWRERSARFLSDGEHITVLVRVDPVLREELLDTALAVRAEEPDADGWLRLEVTFQDSRHAEWALWQLGTDAETLAPKSLRTALGNRATAMAARYGDAP</sequence>
<dbReference type="InterPro" id="IPR051534">
    <property type="entry name" value="CBASS_pafABC_assoc_protein"/>
</dbReference>
<dbReference type="PROSITE" id="PS51000">
    <property type="entry name" value="HTH_DEOR_2"/>
    <property type="match status" value="1"/>
</dbReference>
<dbReference type="InterPro" id="IPR013196">
    <property type="entry name" value="HTH_11"/>
</dbReference>